<accession>A0A0G0JVQ5</accession>
<dbReference type="Pfam" id="PF08245">
    <property type="entry name" value="Mur_ligase_M"/>
    <property type="match status" value="1"/>
</dbReference>
<evidence type="ECO:0000259" key="1">
    <source>
        <dbReference type="Pfam" id="PF02875"/>
    </source>
</evidence>
<dbReference type="InterPro" id="IPR004101">
    <property type="entry name" value="Mur_ligase_C"/>
</dbReference>
<dbReference type="GO" id="GO:0016881">
    <property type="term" value="F:acid-amino acid ligase activity"/>
    <property type="evidence" value="ECO:0007669"/>
    <property type="project" value="InterPro"/>
</dbReference>
<dbReference type="InterPro" id="IPR036615">
    <property type="entry name" value="Mur_ligase_C_dom_sf"/>
</dbReference>
<dbReference type="GO" id="GO:0005524">
    <property type="term" value="F:ATP binding"/>
    <property type="evidence" value="ECO:0007669"/>
    <property type="project" value="InterPro"/>
</dbReference>
<proteinExistence type="predicted"/>
<dbReference type="InterPro" id="IPR013221">
    <property type="entry name" value="Mur_ligase_cen"/>
</dbReference>
<evidence type="ECO:0000313" key="3">
    <source>
        <dbReference type="EMBL" id="KKQ67160.1"/>
    </source>
</evidence>
<dbReference type="PANTHER" id="PTHR23135:SF4">
    <property type="entry name" value="UDP-N-ACETYLMURAMOYL-L-ALANYL-D-GLUTAMATE--2,6-DIAMINOPIMELATE LIGASE MURE HOMOLOG, CHLOROPLASTIC"/>
    <property type="match status" value="1"/>
</dbReference>
<sequence>MIPNKLVNVGKHLPTAVVANIQYGFPSKKIKVIGVTGTDGKTTTVNMIYQILKKSNKKVSMISTINAVIGKQVFDTGLHVTSPSSALLQKLIKQSVENGDEYLILEVTSHALDQFRTWGIKFDIGVITNVTHEHLDYHKTFDNYLNAKIKLLKNTKLAIINKDDKNFEKIESSLNTKIFEFSLEKDADLNLRGLALNLKILGSYNFQNALAAAAVAINLGIDKETIKKALENFTSLSGRMEEIKNNKDIRVIVDFAHTPNALENALTTLRKETKGKLIAVFGAAAERDIAKRPVMGKIASRLADIVVLTDEDPRFEDSLKIINEIAAGCLTKGAKIDKSLFKEPNRKKAIEFAISLANKGDSVGIFGKGHEQSMNYKGEELPWSDVTVVKEILR</sequence>
<evidence type="ECO:0000259" key="2">
    <source>
        <dbReference type="Pfam" id="PF08245"/>
    </source>
</evidence>
<dbReference type="AlphaFoldDB" id="A0A0G0JVQ5"/>
<dbReference type="EMBL" id="LBUP01000001">
    <property type="protein sequence ID" value="KKQ67160.1"/>
    <property type="molecule type" value="Genomic_DNA"/>
</dbReference>
<dbReference type="PANTHER" id="PTHR23135">
    <property type="entry name" value="MUR LIGASE FAMILY MEMBER"/>
    <property type="match status" value="1"/>
</dbReference>
<organism evidence="3 4">
    <name type="scientific">Candidatus Daviesbacteria bacterium GW2011_GWA2_38_24</name>
    <dbReference type="NCBI Taxonomy" id="1618422"/>
    <lineage>
        <taxon>Bacteria</taxon>
        <taxon>Candidatus Daviesiibacteriota</taxon>
    </lineage>
</organism>
<evidence type="ECO:0000313" key="4">
    <source>
        <dbReference type="Proteomes" id="UP000034235"/>
    </source>
</evidence>
<gene>
    <name evidence="3" type="ORF">US86_C0001G0087</name>
</gene>
<dbReference type="SUPFAM" id="SSF53244">
    <property type="entry name" value="MurD-like peptide ligases, peptide-binding domain"/>
    <property type="match status" value="1"/>
</dbReference>
<dbReference type="SUPFAM" id="SSF53623">
    <property type="entry name" value="MurD-like peptide ligases, catalytic domain"/>
    <property type="match status" value="1"/>
</dbReference>
<dbReference type="Gene3D" id="3.90.190.20">
    <property type="entry name" value="Mur ligase, C-terminal domain"/>
    <property type="match status" value="1"/>
</dbReference>
<dbReference type="Pfam" id="PF02875">
    <property type="entry name" value="Mur_ligase_C"/>
    <property type="match status" value="1"/>
</dbReference>
<dbReference type="Gene3D" id="3.40.1190.10">
    <property type="entry name" value="Mur-like, catalytic domain"/>
    <property type="match status" value="1"/>
</dbReference>
<name>A0A0G0JVQ5_9BACT</name>
<dbReference type="InterPro" id="IPR036565">
    <property type="entry name" value="Mur-like_cat_sf"/>
</dbReference>
<dbReference type="Proteomes" id="UP000034235">
    <property type="component" value="Unassembled WGS sequence"/>
</dbReference>
<comment type="caution">
    <text evidence="3">The sequence shown here is derived from an EMBL/GenBank/DDBJ whole genome shotgun (WGS) entry which is preliminary data.</text>
</comment>
<reference evidence="3 4" key="1">
    <citation type="journal article" date="2015" name="Nature">
        <title>rRNA introns, odd ribosomes, and small enigmatic genomes across a large radiation of phyla.</title>
        <authorList>
            <person name="Brown C.T."/>
            <person name="Hug L.A."/>
            <person name="Thomas B.C."/>
            <person name="Sharon I."/>
            <person name="Castelle C.J."/>
            <person name="Singh A."/>
            <person name="Wilkins M.J."/>
            <person name="Williams K.H."/>
            <person name="Banfield J.F."/>
        </authorList>
    </citation>
    <scope>NUCLEOTIDE SEQUENCE [LARGE SCALE GENOMIC DNA]</scope>
</reference>
<dbReference type="NCBIfam" id="NF001126">
    <property type="entry name" value="PRK00139.1-4"/>
    <property type="match status" value="1"/>
</dbReference>
<protein>
    <submittedName>
        <fullName evidence="3">UDP-N-acetylmuramyl-tripeptide synthetase</fullName>
    </submittedName>
</protein>
<feature type="domain" description="Mur ligase central" evidence="2">
    <location>
        <begin position="35"/>
        <end position="216"/>
    </location>
</feature>
<feature type="domain" description="Mur ligase C-terminal" evidence="1">
    <location>
        <begin position="238"/>
        <end position="369"/>
    </location>
</feature>